<comment type="caution">
    <text evidence="3">The sequence shown here is derived from an EMBL/GenBank/DDBJ whole genome shotgun (WGS) entry which is preliminary data.</text>
</comment>
<keyword evidence="4" id="KW-1185">Reference proteome</keyword>
<dbReference type="GO" id="GO:0009294">
    <property type="term" value="P:DNA-mediated transformation"/>
    <property type="evidence" value="ECO:0007669"/>
    <property type="project" value="InterPro"/>
</dbReference>
<dbReference type="Pfam" id="PF02481">
    <property type="entry name" value="DNA_processg_A"/>
    <property type="match status" value="1"/>
</dbReference>
<organism evidence="3 4">
    <name type="scientific">Treponema maltophilum ATCC 51939</name>
    <dbReference type="NCBI Taxonomy" id="1125699"/>
    <lineage>
        <taxon>Bacteria</taxon>
        <taxon>Pseudomonadati</taxon>
        <taxon>Spirochaetota</taxon>
        <taxon>Spirochaetia</taxon>
        <taxon>Spirochaetales</taxon>
        <taxon>Treponemataceae</taxon>
        <taxon>Treponema</taxon>
    </lineage>
</organism>
<dbReference type="Gene3D" id="3.40.50.450">
    <property type="match status" value="1"/>
</dbReference>
<dbReference type="NCBIfam" id="TIGR00732">
    <property type="entry name" value="dprA"/>
    <property type="match status" value="1"/>
</dbReference>
<sequence>MNTTDAVHTACAPERFALRLAISRLGFLSFAEKKLLEKKLDTLSRLALLSIDDLSLLIGRVIDTKLWRTQDAERLADSDQKIMAAFRIAVMFYDDPLWPPLLNEIYDPPYALFYRGNPAVLTPQKKACVSIVGTRRPTGRGMQSTADLAFALAEKGYTVVSGLALGTDACAHSGALRSVAGKTAAVLGSGVDTITPASNKNIAAAILNSDGCILSEYAPGVGAEKWHFPQRNRIISALSAATVIMEAPAGSGALITADFALEQNRELCFHTCALDYPEAPSAKPLSAAQKKRQVKNYIEEGARIVSDAQDVLSLLAPEYVEL</sequence>
<dbReference type="InterPro" id="IPR057666">
    <property type="entry name" value="DrpA_SLOG"/>
</dbReference>
<dbReference type="InterPro" id="IPR003488">
    <property type="entry name" value="DprA"/>
</dbReference>
<evidence type="ECO:0000313" key="3">
    <source>
        <dbReference type="EMBL" id="EPF30454.1"/>
    </source>
</evidence>
<accession>S3L102</accession>
<name>S3L102_TREMA</name>
<dbReference type="eggNOG" id="COG0758">
    <property type="taxonomic scope" value="Bacteria"/>
</dbReference>
<comment type="similarity">
    <text evidence="1">Belongs to the DprA/Smf family.</text>
</comment>
<reference evidence="3 4" key="1">
    <citation type="submission" date="2013-04" db="EMBL/GenBank/DDBJ databases">
        <title>The Genome Sequence of Treponema maltophilum ATCC 51939.</title>
        <authorList>
            <consortium name="The Broad Institute Genomics Platform"/>
            <person name="Earl A."/>
            <person name="Ward D."/>
            <person name="Feldgarden M."/>
            <person name="Gevers D."/>
            <person name="Leonetti C."/>
            <person name="Blanton J.M."/>
            <person name="Dewhirst F.E."/>
            <person name="Izard J."/>
            <person name="Walker B."/>
            <person name="Young S."/>
            <person name="Zeng Q."/>
            <person name="Gargeya S."/>
            <person name="Fitzgerald M."/>
            <person name="Haas B."/>
            <person name="Abouelleil A."/>
            <person name="Allen A.W."/>
            <person name="Alvarado L."/>
            <person name="Arachchi H.M."/>
            <person name="Berlin A.M."/>
            <person name="Chapman S.B."/>
            <person name="Gainer-Dewar J."/>
            <person name="Goldberg J."/>
            <person name="Griggs A."/>
            <person name="Gujja S."/>
            <person name="Hansen M."/>
            <person name="Howarth C."/>
            <person name="Imamovic A."/>
            <person name="Ireland A."/>
            <person name="Larimer J."/>
            <person name="McCowan C."/>
            <person name="Murphy C."/>
            <person name="Pearson M."/>
            <person name="Poon T.W."/>
            <person name="Priest M."/>
            <person name="Roberts A."/>
            <person name="Saif S."/>
            <person name="Shea T."/>
            <person name="Sisk P."/>
            <person name="Sykes S."/>
            <person name="Wortman J."/>
            <person name="Nusbaum C."/>
            <person name="Birren B."/>
        </authorList>
    </citation>
    <scope>NUCLEOTIDE SEQUENCE [LARGE SCALE GENOMIC DNA]</scope>
    <source>
        <strain evidence="3 4">ATCC 51939</strain>
    </source>
</reference>
<dbReference type="RefSeq" id="WP_016525065.1">
    <property type="nucleotide sequence ID" value="NZ_KE332518.1"/>
</dbReference>
<dbReference type="AlphaFoldDB" id="S3L102"/>
<gene>
    <name evidence="3" type="ORF">HMPREF9194_00771</name>
</gene>
<protein>
    <submittedName>
        <fullName evidence="3">DNA protecting protein DprA</fullName>
    </submittedName>
</protein>
<dbReference type="STRING" id="1125699.HMPREF9194_00771"/>
<dbReference type="PANTHER" id="PTHR43022">
    <property type="entry name" value="PROTEIN SMF"/>
    <property type="match status" value="1"/>
</dbReference>
<evidence type="ECO:0000256" key="1">
    <source>
        <dbReference type="ARBA" id="ARBA00006525"/>
    </source>
</evidence>
<evidence type="ECO:0000313" key="4">
    <source>
        <dbReference type="Proteomes" id="UP000014541"/>
    </source>
</evidence>
<dbReference type="OrthoDB" id="9785707at2"/>
<dbReference type="PANTHER" id="PTHR43022:SF1">
    <property type="entry name" value="PROTEIN SMF"/>
    <property type="match status" value="1"/>
</dbReference>
<feature type="domain" description="Smf/DprA SLOG" evidence="2">
    <location>
        <begin position="90"/>
        <end position="314"/>
    </location>
</feature>
<dbReference type="SUPFAM" id="SSF102405">
    <property type="entry name" value="MCP/YpsA-like"/>
    <property type="match status" value="1"/>
</dbReference>
<dbReference type="PATRIC" id="fig|1125699.3.peg.784"/>
<evidence type="ECO:0000259" key="2">
    <source>
        <dbReference type="Pfam" id="PF02481"/>
    </source>
</evidence>
<proteinExistence type="inferred from homology"/>
<dbReference type="HOGENOM" id="CLU_029601_3_1_12"/>
<dbReference type="Proteomes" id="UP000014541">
    <property type="component" value="Unassembled WGS sequence"/>
</dbReference>
<dbReference type="EMBL" id="ATFF01000006">
    <property type="protein sequence ID" value="EPF30454.1"/>
    <property type="molecule type" value="Genomic_DNA"/>
</dbReference>